<feature type="transmembrane region" description="Helical" evidence="1">
    <location>
        <begin position="46"/>
        <end position="66"/>
    </location>
</feature>
<keyword evidence="3" id="KW-1185">Reference proteome</keyword>
<proteinExistence type="predicted"/>
<keyword evidence="1" id="KW-0472">Membrane</keyword>
<sequence length="142" mass="16313">MTKNNKIISSLLGLSMFTFGVLKFLNPFKSWYATQIKTSQLPFQEFLYWSGQLSEIIVGIIILYLLKKNNKGEVKVQKKLFLFSNFIVIFIMIIATYVHIQPNVPNEVLPLKIKPPFIPGMFFGLAIINIILFKKAEKQQGV</sequence>
<evidence type="ECO:0000313" key="3">
    <source>
        <dbReference type="Proteomes" id="UP001597061"/>
    </source>
</evidence>
<dbReference type="Proteomes" id="UP001597061">
    <property type="component" value="Unassembled WGS sequence"/>
</dbReference>
<keyword evidence="1" id="KW-1133">Transmembrane helix</keyword>
<protein>
    <recommendedName>
        <fullName evidence="4">DoxX-like protein</fullName>
    </recommendedName>
</protein>
<feature type="transmembrane region" description="Helical" evidence="1">
    <location>
        <begin position="116"/>
        <end position="133"/>
    </location>
</feature>
<dbReference type="EMBL" id="JBHTJI010000001">
    <property type="protein sequence ID" value="MFD0989136.1"/>
    <property type="molecule type" value="Genomic_DNA"/>
</dbReference>
<organism evidence="2 3">
    <name type="scientific">Mariniflexile jejuense</name>
    <dbReference type="NCBI Taxonomy" id="1173582"/>
    <lineage>
        <taxon>Bacteria</taxon>
        <taxon>Pseudomonadati</taxon>
        <taxon>Bacteroidota</taxon>
        <taxon>Flavobacteriia</taxon>
        <taxon>Flavobacteriales</taxon>
        <taxon>Flavobacteriaceae</taxon>
        <taxon>Mariniflexile</taxon>
    </lineage>
</organism>
<dbReference type="RefSeq" id="WP_379924706.1">
    <property type="nucleotide sequence ID" value="NZ_JBHTJI010000001.1"/>
</dbReference>
<accession>A0ABW3JH40</accession>
<feature type="transmembrane region" description="Helical" evidence="1">
    <location>
        <begin position="80"/>
        <end position="100"/>
    </location>
</feature>
<feature type="transmembrane region" description="Helical" evidence="1">
    <location>
        <begin position="7"/>
        <end position="26"/>
    </location>
</feature>
<evidence type="ECO:0000313" key="2">
    <source>
        <dbReference type="EMBL" id="MFD0989136.1"/>
    </source>
</evidence>
<comment type="caution">
    <text evidence="2">The sequence shown here is derived from an EMBL/GenBank/DDBJ whole genome shotgun (WGS) entry which is preliminary data.</text>
</comment>
<reference evidence="3" key="1">
    <citation type="journal article" date="2019" name="Int. J. Syst. Evol. Microbiol.">
        <title>The Global Catalogue of Microorganisms (GCM) 10K type strain sequencing project: providing services to taxonomists for standard genome sequencing and annotation.</title>
        <authorList>
            <consortium name="The Broad Institute Genomics Platform"/>
            <consortium name="The Broad Institute Genome Sequencing Center for Infectious Disease"/>
            <person name="Wu L."/>
            <person name="Ma J."/>
        </authorList>
    </citation>
    <scope>NUCLEOTIDE SEQUENCE [LARGE SCALE GENOMIC DNA]</scope>
    <source>
        <strain evidence="3">CCUG 62414</strain>
    </source>
</reference>
<keyword evidence="1" id="KW-0812">Transmembrane</keyword>
<evidence type="ECO:0000256" key="1">
    <source>
        <dbReference type="SAM" id="Phobius"/>
    </source>
</evidence>
<name>A0ABW3JH40_9FLAO</name>
<evidence type="ECO:0008006" key="4">
    <source>
        <dbReference type="Google" id="ProtNLM"/>
    </source>
</evidence>
<gene>
    <name evidence="2" type="ORF">ACFQ1R_03435</name>
</gene>